<dbReference type="PANTHER" id="PTHR34414:SF1">
    <property type="entry name" value="SUBTILISIN-LIKE SERINE PROTEASE"/>
    <property type="match status" value="1"/>
</dbReference>
<sequence>MDGRRIQDPALEKLTPPIPKTNPLTASSSTTHEPESLHPAITFEKDKYLQPNRDACSYLALDLKTPRLNDIHQHLWLAGLPNAAQPLHRQSLLADNLCSDQELRKSACGLLLSYAWLMRHKSDLDIAKESGLVSKNIEWPNWAEFLEAFLDNINLETLSDVNKRYKYGELRLSRLNAIYRLIPPAYSMKFFIRGYRAESTWYNAFFGCHFKWMLAVFAVLSVFLSALQVGLATRILQDNGTFQSVSYGFALAAVVSVVGSVAVVFFVWLGLFWYYLLSTRRYAKAVDRRRDNAVSSP</sequence>
<evidence type="ECO:0000313" key="4">
    <source>
        <dbReference type="Proteomes" id="UP000184330"/>
    </source>
</evidence>
<dbReference type="AlphaFoldDB" id="A0A1L7XK52"/>
<evidence type="ECO:0000256" key="2">
    <source>
        <dbReference type="SAM" id="Phobius"/>
    </source>
</evidence>
<reference evidence="3 4" key="1">
    <citation type="submission" date="2016-03" db="EMBL/GenBank/DDBJ databases">
        <authorList>
            <person name="Ploux O."/>
        </authorList>
    </citation>
    <scope>NUCLEOTIDE SEQUENCE [LARGE SCALE GENOMIC DNA]</scope>
    <source>
        <strain evidence="3 4">UAMH 11012</strain>
    </source>
</reference>
<dbReference type="PANTHER" id="PTHR34414">
    <property type="entry name" value="HET DOMAIN-CONTAINING PROTEIN-RELATED"/>
    <property type="match status" value="1"/>
</dbReference>
<feature type="transmembrane region" description="Helical" evidence="2">
    <location>
        <begin position="248"/>
        <end position="276"/>
    </location>
</feature>
<keyword evidence="2" id="KW-0472">Membrane</keyword>
<dbReference type="OrthoDB" id="5086500at2759"/>
<dbReference type="Pfam" id="PF20246">
    <property type="entry name" value="DUF6601"/>
    <property type="match status" value="2"/>
</dbReference>
<protein>
    <submittedName>
        <fullName evidence="3">Uncharacterized protein</fullName>
    </submittedName>
</protein>
<accession>A0A1L7XK52</accession>
<feature type="region of interest" description="Disordered" evidence="1">
    <location>
        <begin position="1"/>
        <end position="36"/>
    </location>
</feature>
<evidence type="ECO:0000256" key="1">
    <source>
        <dbReference type="SAM" id="MobiDB-lite"/>
    </source>
</evidence>
<keyword evidence="2" id="KW-0812">Transmembrane</keyword>
<organism evidence="3 4">
    <name type="scientific">Phialocephala subalpina</name>
    <dbReference type="NCBI Taxonomy" id="576137"/>
    <lineage>
        <taxon>Eukaryota</taxon>
        <taxon>Fungi</taxon>
        <taxon>Dikarya</taxon>
        <taxon>Ascomycota</taxon>
        <taxon>Pezizomycotina</taxon>
        <taxon>Leotiomycetes</taxon>
        <taxon>Helotiales</taxon>
        <taxon>Mollisiaceae</taxon>
        <taxon>Phialocephala</taxon>
        <taxon>Phialocephala fortinii species complex</taxon>
    </lineage>
</organism>
<dbReference type="InterPro" id="IPR046536">
    <property type="entry name" value="DUF6601"/>
</dbReference>
<feature type="compositionally biased region" description="Basic and acidic residues" evidence="1">
    <location>
        <begin position="1"/>
        <end position="11"/>
    </location>
</feature>
<dbReference type="EMBL" id="FJOG01000031">
    <property type="protein sequence ID" value="CZR65419.1"/>
    <property type="molecule type" value="Genomic_DNA"/>
</dbReference>
<name>A0A1L7XK52_9HELO</name>
<feature type="transmembrane region" description="Helical" evidence="2">
    <location>
        <begin position="212"/>
        <end position="236"/>
    </location>
</feature>
<dbReference type="Proteomes" id="UP000184330">
    <property type="component" value="Unassembled WGS sequence"/>
</dbReference>
<gene>
    <name evidence="3" type="ORF">PAC_15319</name>
</gene>
<keyword evidence="4" id="KW-1185">Reference proteome</keyword>
<proteinExistence type="predicted"/>
<feature type="compositionally biased region" description="Polar residues" evidence="1">
    <location>
        <begin position="22"/>
        <end position="31"/>
    </location>
</feature>
<dbReference type="STRING" id="576137.A0A1L7XK52"/>
<keyword evidence="2" id="KW-1133">Transmembrane helix</keyword>
<evidence type="ECO:0000313" key="3">
    <source>
        <dbReference type="EMBL" id="CZR65419.1"/>
    </source>
</evidence>